<accession>A0A6B2L169</accession>
<dbReference type="GO" id="GO:0016491">
    <property type="term" value="F:oxidoreductase activity"/>
    <property type="evidence" value="ECO:0007669"/>
    <property type="project" value="UniProtKB-KW"/>
</dbReference>
<evidence type="ECO:0000256" key="3">
    <source>
        <dbReference type="ARBA" id="ARBA00022630"/>
    </source>
</evidence>
<proteinExistence type="inferred from homology"/>
<name>A0A6B2L169_9EUKA</name>
<keyword evidence="3" id="KW-0285">Flavoprotein</keyword>
<dbReference type="InterPro" id="IPR016169">
    <property type="entry name" value="FAD-bd_PCMH_sub2"/>
</dbReference>
<dbReference type="InterPro" id="IPR012951">
    <property type="entry name" value="BBE"/>
</dbReference>
<dbReference type="PANTHER" id="PTHR42973:SF39">
    <property type="entry name" value="FAD-BINDING PCMH-TYPE DOMAIN-CONTAINING PROTEIN"/>
    <property type="match status" value="1"/>
</dbReference>
<sequence length="459" mass="50968">MTVRNNPLEGWSPAFVAWPTTPAQVQLLVKFATLHNLCISVTNTGHDYLNRHSCDHSLDIRTSLLKDVAWDASPFSVRVGAGVTSSELQSEASLVGKLVVTPWSKSVGMVGWSLGGGRSLLAPRYGLGADQIVGVQLVGPDGCLYDVDVTGTEKRHLDGRVEQFEDCELLWAVRGGGGSTWGVITALTLKTHPVPQGGATATGLLFTAYGDCTNDFSSLLELYFSWSLTLDSKWAGTASVVPYPSDDGCNMWGFVITYFYQGGDNYLDTWKAFTRNVPEGISPYESIEEHITLWDIFLRADLEKILPEPFLAPVDHFSGAWPSVLLSRETVKSGALVEIMKTQLGKCTADQCDSWEFSQDLTGNINSPQDSDVSISPGMRTSILHLRIPRTQELSLYDALGKHSYFSESAYMMEDWPERYWGNRNYRRLSHIKKAFDENNVFWCRHCVGDLQNTSHSHF</sequence>
<evidence type="ECO:0000256" key="1">
    <source>
        <dbReference type="ARBA" id="ARBA00001974"/>
    </source>
</evidence>
<dbReference type="AlphaFoldDB" id="A0A6B2L169"/>
<evidence type="ECO:0000259" key="6">
    <source>
        <dbReference type="PROSITE" id="PS51387"/>
    </source>
</evidence>
<comment type="similarity">
    <text evidence="2">Belongs to the oxygen-dependent FAD-linked oxidoreductase family.</text>
</comment>
<evidence type="ECO:0000256" key="5">
    <source>
        <dbReference type="ARBA" id="ARBA00023002"/>
    </source>
</evidence>
<dbReference type="InterPro" id="IPR036318">
    <property type="entry name" value="FAD-bd_PCMH-like_sf"/>
</dbReference>
<evidence type="ECO:0000256" key="2">
    <source>
        <dbReference type="ARBA" id="ARBA00005466"/>
    </source>
</evidence>
<dbReference type="EMBL" id="GIBP01001753">
    <property type="protein sequence ID" value="NDV30722.1"/>
    <property type="molecule type" value="Transcribed_RNA"/>
</dbReference>
<dbReference type="InterPro" id="IPR016166">
    <property type="entry name" value="FAD-bd_PCMH"/>
</dbReference>
<organism evidence="7">
    <name type="scientific">Arcella intermedia</name>
    <dbReference type="NCBI Taxonomy" id="1963864"/>
    <lineage>
        <taxon>Eukaryota</taxon>
        <taxon>Amoebozoa</taxon>
        <taxon>Tubulinea</taxon>
        <taxon>Elardia</taxon>
        <taxon>Arcellinida</taxon>
        <taxon>Sphaerothecina</taxon>
        <taxon>Arcellidae</taxon>
        <taxon>Arcella</taxon>
    </lineage>
</organism>
<evidence type="ECO:0000256" key="4">
    <source>
        <dbReference type="ARBA" id="ARBA00022827"/>
    </source>
</evidence>
<dbReference type="PROSITE" id="PS51387">
    <property type="entry name" value="FAD_PCMH"/>
    <property type="match status" value="1"/>
</dbReference>
<keyword evidence="4" id="KW-0274">FAD</keyword>
<dbReference type="SUPFAM" id="SSF56176">
    <property type="entry name" value="FAD-binding/transporter-associated domain-like"/>
    <property type="match status" value="1"/>
</dbReference>
<feature type="domain" description="FAD-binding PCMH-type" evidence="6">
    <location>
        <begin position="8"/>
        <end position="194"/>
    </location>
</feature>
<comment type="cofactor">
    <cofactor evidence="1">
        <name>FAD</name>
        <dbReference type="ChEBI" id="CHEBI:57692"/>
    </cofactor>
</comment>
<dbReference type="Gene3D" id="3.30.465.10">
    <property type="match status" value="2"/>
</dbReference>
<keyword evidence="5" id="KW-0560">Oxidoreductase</keyword>
<dbReference type="Pfam" id="PF01565">
    <property type="entry name" value="FAD_binding_4"/>
    <property type="match status" value="1"/>
</dbReference>
<evidence type="ECO:0000313" key="7">
    <source>
        <dbReference type="EMBL" id="NDV30722.1"/>
    </source>
</evidence>
<dbReference type="InterPro" id="IPR006094">
    <property type="entry name" value="Oxid_FAD_bind_N"/>
</dbReference>
<dbReference type="PANTHER" id="PTHR42973">
    <property type="entry name" value="BINDING OXIDOREDUCTASE, PUTATIVE (AFU_ORTHOLOGUE AFUA_1G17690)-RELATED"/>
    <property type="match status" value="1"/>
</dbReference>
<protein>
    <recommendedName>
        <fullName evidence="6">FAD-binding PCMH-type domain-containing protein</fullName>
    </recommendedName>
</protein>
<dbReference type="InterPro" id="IPR050416">
    <property type="entry name" value="FAD-linked_Oxidoreductase"/>
</dbReference>
<reference evidence="7" key="1">
    <citation type="journal article" date="2020" name="J. Eukaryot. Microbiol.">
        <title>De novo Sequencing, Assembly and Annotation of the Transcriptome for the Free-Living Testate Amoeba Arcella intermedia.</title>
        <authorList>
            <person name="Ribeiro G.M."/>
            <person name="Porfirio-Sousa A.L."/>
            <person name="Maurer-Alcala X.X."/>
            <person name="Katz L.A."/>
            <person name="Lahr D.J.G."/>
        </authorList>
    </citation>
    <scope>NUCLEOTIDE SEQUENCE</scope>
</reference>
<dbReference type="Pfam" id="PF08031">
    <property type="entry name" value="BBE"/>
    <property type="match status" value="1"/>
</dbReference>
<dbReference type="GO" id="GO:0071949">
    <property type="term" value="F:FAD binding"/>
    <property type="evidence" value="ECO:0007669"/>
    <property type="project" value="InterPro"/>
</dbReference>